<proteinExistence type="predicted"/>
<evidence type="ECO:0000313" key="2">
    <source>
        <dbReference type="EMBL" id="SHO80854.1"/>
    </source>
</evidence>
<organism evidence="2">
    <name type="scientific">hydrothermal vent metagenome</name>
    <dbReference type="NCBI Taxonomy" id="652676"/>
    <lineage>
        <taxon>unclassified sequences</taxon>
        <taxon>metagenomes</taxon>
        <taxon>ecological metagenomes</taxon>
    </lineage>
</organism>
<reference evidence="2" key="1">
    <citation type="submission" date="2016-10" db="EMBL/GenBank/DDBJ databases">
        <authorList>
            <person name="de Groot N.N."/>
        </authorList>
    </citation>
    <scope>NUCLEOTIDE SEQUENCE</scope>
</reference>
<dbReference type="AlphaFoldDB" id="A0A1W1EJ20"/>
<dbReference type="EMBL" id="FRYL01000021">
    <property type="protein sequence ID" value="SHO80854.1"/>
    <property type="molecule type" value="Genomic_DNA"/>
</dbReference>
<evidence type="ECO:0000256" key="1">
    <source>
        <dbReference type="SAM" id="Phobius"/>
    </source>
</evidence>
<protein>
    <submittedName>
        <fullName evidence="2">Uncharacterized protein</fullName>
    </submittedName>
</protein>
<name>A0A1W1EJ20_9ZZZZ</name>
<feature type="transmembrane region" description="Helical" evidence="1">
    <location>
        <begin position="20"/>
        <end position="44"/>
    </location>
</feature>
<gene>
    <name evidence="2" type="ORF">MNB_SV-15-504</name>
</gene>
<sequence length="128" mass="14930">MEELADIKGLVEIPDSSIYIYYGLITLAIIVGLVILFFIISKIISLRADKKYKSYIKSLKEIDLSKDVKDGAYKATHFGRLVANSDRKKEIYEQLVEMLEKYKYRKVVDEVDNQTLNQFRLFLQVIDE</sequence>
<keyword evidence="1" id="KW-0812">Transmembrane</keyword>
<keyword evidence="1" id="KW-0472">Membrane</keyword>
<accession>A0A1W1EJ20</accession>
<keyword evidence="1" id="KW-1133">Transmembrane helix</keyword>